<keyword evidence="7 9" id="KW-0472">Membrane</keyword>
<dbReference type="GO" id="GO:0090529">
    <property type="term" value="P:cell septum assembly"/>
    <property type="evidence" value="ECO:0007669"/>
    <property type="project" value="InterPro"/>
</dbReference>
<dbReference type="PANTHER" id="PTHR35851:SF1">
    <property type="entry name" value="CELL DIVISION PROTEIN FTSQ"/>
    <property type="match status" value="1"/>
</dbReference>
<dbReference type="STRING" id="314283.MED297_03532"/>
<name>A4BFR1_9GAMM</name>
<dbReference type="HAMAP" id="MF_00911">
    <property type="entry name" value="FtsQ_subfam"/>
    <property type="match status" value="1"/>
</dbReference>
<evidence type="ECO:0000256" key="6">
    <source>
        <dbReference type="ARBA" id="ARBA00022989"/>
    </source>
</evidence>
<dbReference type="InterPro" id="IPR013685">
    <property type="entry name" value="POTRA_FtsQ_type"/>
</dbReference>
<dbReference type="PROSITE" id="PS51779">
    <property type="entry name" value="POTRA"/>
    <property type="match status" value="1"/>
</dbReference>
<dbReference type="GO" id="GO:0032153">
    <property type="term" value="C:cell division site"/>
    <property type="evidence" value="ECO:0007669"/>
    <property type="project" value="UniProtKB-UniRule"/>
</dbReference>
<evidence type="ECO:0000259" key="10">
    <source>
        <dbReference type="PROSITE" id="PS51779"/>
    </source>
</evidence>
<organism evidence="11 12">
    <name type="scientific">Reinekea blandensis MED297</name>
    <dbReference type="NCBI Taxonomy" id="314283"/>
    <lineage>
        <taxon>Bacteria</taxon>
        <taxon>Pseudomonadati</taxon>
        <taxon>Pseudomonadota</taxon>
        <taxon>Gammaproteobacteria</taxon>
        <taxon>Oceanospirillales</taxon>
        <taxon>Saccharospirillaceae</taxon>
        <taxon>Reinekea</taxon>
    </lineage>
</organism>
<dbReference type="GO" id="GO:0043093">
    <property type="term" value="P:FtsZ-dependent cytokinesis"/>
    <property type="evidence" value="ECO:0007669"/>
    <property type="project" value="UniProtKB-UniRule"/>
</dbReference>
<dbReference type="EMBL" id="AAOE01000014">
    <property type="protein sequence ID" value="EAR08929.1"/>
    <property type="molecule type" value="Genomic_DNA"/>
</dbReference>
<dbReference type="Proteomes" id="UP000005953">
    <property type="component" value="Unassembled WGS sequence"/>
</dbReference>
<evidence type="ECO:0000313" key="12">
    <source>
        <dbReference type="Proteomes" id="UP000005953"/>
    </source>
</evidence>
<keyword evidence="12" id="KW-1185">Reference proteome</keyword>
<dbReference type="PANTHER" id="PTHR35851">
    <property type="entry name" value="CELL DIVISION PROTEIN FTSQ"/>
    <property type="match status" value="1"/>
</dbReference>
<dbReference type="Gene3D" id="3.10.20.310">
    <property type="entry name" value="membrane protein fhac"/>
    <property type="match status" value="1"/>
</dbReference>
<comment type="function">
    <text evidence="9">Essential cell division protein. May link together the upstream cell division proteins, which are predominantly cytoplasmic, with the downstream cell division proteins, which are predominantly periplasmic. May control correct divisome assembly.</text>
</comment>
<dbReference type="InterPro" id="IPR026579">
    <property type="entry name" value="FtsQ"/>
</dbReference>
<evidence type="ECO:0000256" key="8">
    <source>
        <dbReference type="ARBA" id="ARBA00023306"/>
    </source>
</evidence>
<evidence type="ECO:0000313" key="11">
    <source>
        <dbReference type="EMBL" id="EAR08929.1"/>
    </source>
</evidence>
<gene>
    <name evidence="9" type="primary">ftsQ</name>
    <name evidence="11" type="ORF">MED297_03532</name>
</gene>
<reference evidence="11 12" key="1">
    <citation type="submission" date="2006-02" db="EMBL/GenBank/DDBJ databases">
        <authorList>
            <person name="Pinhassi J."/>
            <person name="Pedros-Alio C."/>
            <person name="Ferriera S."/>
            <person name="Johnson J."/>
            <person name="Kravitz S."/>
            <person name="Halpern A."/>
            <person name="Remington K."/>
            <person name="Beeson K."/>
            <person name="Tran B."/>
            <person name="Rogers Y.-H."/>
            <person name="Friedman R."/>
            <person name="Venter J.C."/>
        </authorList>
    </citation>
    <scope>NUCLEOTIDE SEQUENCE [LARGE SCALE GENOMIC DNA]</scope>
    <source>
        <strain evidence="11 12">MED297</strain>
    </source>
</reference>
<dbReference type="GO" id="GO:0005886">
    <property type="term" value="C:plasma membrane"/>
    <property type="evidence" value="ECO:0007669"/>
    <property type="project" value="UniProtKB-SubCell"/>
</dbReference>
<evidence type="ECO:0000256" key="9">
    <source>
        <dbReference type="HAMAP-Rule" id="MF_00911"/>
    </source>
</evidence>
<dbReference type="InterPro" id="IPR034746">
    <property type="entry name" value="POTRA"/>
</dbReference>
<dbReference type="AlphaFoldDB" id="A4BFR1"/>
<dbReference type="RefSeq" id="WP_008047470.1">
    <property type="nucleotide sequence ID" value="NZ_CH724154.1"/>
</dbReference>
<comment type="caution">
    <text evidence="11">The sequence shown here is derived from an EMBL/GenBank/DDBJ whole genome shotgun (WGS) entry which is preliminary data.</text>
</comment>
<comment type="subunit">
    <text evidence="9">Part of a complex composed of FtsB, FtsL and FtsQ.</text>
</comment>
<protein>
    <recommendedName>
        <fullName evidence="9">Cell division protein FtsQ</fullName>
    </recommendedName>
</protein>
<comment type="similarity">
    <text evidence="9">Belongs to the FtsQ/DivIB family. FtsQ subfamily.</text>
</comment>
<dbReference type="InterPro" id="IPR045335">
    <property type="entry name" value="FtsQ_C_sf"/>
</dbReference>
<keyword evidence="8 9" id="KW-0131">Cell cycle</keyword>
<evidence type="ECO:0000256" key="1">
    <source>
        <dbReference type="ARBA" id="ARBA00004370"/>
    </source>
</evidence>
<proteinExistence type="inferred from homology"/>
<accession>A4BFR1</accession>
<keyword evidence="4 9" id="KW-0132">Cell division</keyword>
<dbReference type="HOGENOM" id="CLU_064041_0_0_6"/>
<evidence type="ECO:0000256" key="7">
    <source>
        <dbReference type="ARBA" id="ARBA00023136"/>
    </source>
</evidence>
<dbReference type="Gene3D" id="3.40.50.11690">
    <property type="entry name" value="Cell division protein FtsQ/DivIB"/>
    <property type="match status" value="1"/>
</dbReference>
<keyword evidence="3 9" id="KW-0997">Cell inner membrane</keyword>
<dbReference type="Pfam" id="PF08478">
    <property type="entry name" value="POTRA_1"/>
    <property type="match status" value="1"/>
</dbReference>
<evidence type="ECO:0000256" key="4">
    <source>
        <dbReference type="ARBA" id="ARBA00022618"/>
    </source>
</evidence>
<keyword evidence="5 9" id="KW-0812">Transmembrane</keyword>
<dbReference type="Pfam" id="PF03799">
    <property type="entry name" value="FtsQ_DivIB_C"/>
    <property type="match status" value="1"/>
</dbReference>
<keyword evidence="6 9" id="KW-1133">Transmembrane helix</keyword>
<evidence type="ECO:0000256" key="3">
    <source>
        <dbReference type="ARBA" id="ARBA00022519"/>
    </source>
</evidence>
<evidence type="ECO:0000256" key="2">
    <source>
        <dbReference type="ARBA" id="ARBA00022475"/>
    </source>
</evidence>
<sequence length="260" mass="28966">MAKKKTVKKGATRRREPFPLKKVLKVLGKVTGLVILAGVLITGFRLLMGLDISVMTVSAFKVESPLVYQDEAEMNALLSRHLGESLLLLDTIALARDIEALPWIRSAAVQKQWPSLLLVQVSEHEPVATWNRSAVLNNEGLPLERPVAQMTLAELSGPSGRPEEVMSHYLQFGKIFREVGFRVSSVDLKARGAWSLYLDNGIQIRLGEDQVLERSRRVVRILTSDDFDVNNIDTIDVRYPNGAAVRLKQETVEVENDIAA</sequence>
<dbReference type="InterPro" id="IPR005548">
    <property type="entry name" value="Cell_div_FtsQ/DivIB_C"/>
</dbReference>
<feature type="domain" description="POTRA" evidence="10">
    <location>
        <begin position="55"/>
        <end position="124"/>
    </location>
</feature>
<keyword evidence="2 9" id="KW-1003">Cell membrane</keyword>
<comment type="subcellular location">
    <subcellularLocation>
        <location evidence="9">Cell inner membrane</location>
        <topology evidence="9">Single-pass type II membrane protein</topology>
    </subcellularLocation>
    <subcellularLocation>
        <location evidence="1">Membrane</location>
    </subcellularLocation>
    <text evidence="9">Localizes to the division septum.</text>
</comment>
<evidence type="ECO:0000256" key="5">
    <source>
        <dbReference type="ARBA" id="ARBA00022692"/>
    </source>
</evidence>